<keyword evidence="2 4" id="KW-0862">Zinc</keyword>
<dbReference type="InterPro" id="IPR002328">
    <property type="entry name" value="ADH_Zn_CS"/>
</dbReference>
<keyword evidence="1 4" id="KW-0479">Metal-binding</keyword>
<evidence type="ECO:0000313" key="7">
    <source>
        <dbReference type="Proteomes" id="UP000034076"/>
    </source>
</evidence>
<comment type="caution">
    <text evidence="6">The sequence shown here is derived from an EMBL/GenBank/DDBJ whole genome shotgun (WGS) entry which is preliminary data.</text>
</comment>
<dbReference type="PANTHER" id="PTHR43401">
    <property type="entry name" value="L-THREONINE 3-DEHYDROGENASE"/>
    <property type="match status" value="1"/>
</dbReference>
<dbReference type="InterPro" id="IPR011032">
    <property type="entry name" value="GroES-like_sf"/>
</dbReference>
<dbReference type="RefSeq" id="WP_046444623.1">
    <property type="nucleotide sequence ID" value="NZ_LAYJ01000131.1"/>
</dbReference>
<dbReference type="Pfam" id="PF08240">
    <property type="entry name" value="ADH_N"/>
    <property type="match status" value="1"/>
</dbReference>
<comment type="cofactor">
    <cofactor evidence="4">
        <name>Zn(2+)</name>
        <dbReference type="ChEBI" id="CHEBI:29105"/>
    </cofactor>
</comment>
<comment type="similarity">
    <text evidence="4">Belongs to the zinc-containing alcohol dehydrogenase family.</text>
</comment>
<protein>
    <submittedName>
        <fullName evidence="6">2,3-butanediol dehydrogenase, R-alcohol forming, (R)-and (S)-acetoin-specific</fullName>
        <ecNumber evidence="6">1.1.1.4</ecNumber>
    </submittedName>
</protein>
<dbReference type="PANTHER" id="PTHR43401:SF2">
    <property type="entry name" value="L-THREONINE 3-DEHYDROGENASE"/>
    <property type="match status" value="1"/>
</dbReference>
<keyword evidence="3 6" id="KW-0560">Oxidoreductase</keyword>
<dbReference type="Proteomes" id="UP000034076">
    <property type="component" value="Unassembled WGS sequence"/>
</dbReference>
<keyword evidence="7" id="KW-1185">Reference proteome</keyword>
<dbReference type="Gene3D" id="3.40.50.720">
    <property type="entry name" value="NAD(P)-binding Rossmann-like Domain"/>
    <property type="match status" value="1"/>
</dbReference>
<dbReference type="InterPro" id="IPR020843">
    <property type="entry name" value="ER"/>
</dbReference>
<evidence type="ECO:0000256" key="3">
    <source>
        <dbReference type="ARBA" id="ARBA00023002"/>
    </source>
</evidence>
<sequence>MKQVSITHSRKVELLEKPEPEIQAPDDVKIKVSYAGVCFDDLPFFERSDEMLAWGPILYPTGHEMSGTVVECGTEAKALGFSEGDRVSGYAWQPCGHCFYCLSGKEAHCLNLRMTEGAMSEYIVWKARQLIHLPKSVPMKAGCLTDPIGYALHGMDRASIKMGDKAMVIGATVPGLLILQLVKMQGATCITVIDSTEANRDLARRFGAEYIIDPSKQNIAAEANGITNYLGYDVIFETSGNIKMLRLSSKLLAREGTIAFSSVYGLNTDIPITTSELYLKEATLKPFYMAPYMLPRIREIMPRLDLEPIISKIFSLNDAQEAFEATETGFYPKVLIEFAGE</sequence>
<dbReference type="SUPFAM" id="SSF50129">
    <property type="entry name" value="GroES-like"/>
    <property type="match status" value="1"/>
</dbReference>
<evidence type="ECO:0000313" key="6">
    <source>
        <dbReference type="EMBL" id="KKI49610.1"/>
    </source>
</evidence>
<evidence type="ECO:0000259" key="5">
    <source>
        <dbReference type="SMART" id="SM00829"/>
    </source>
</evidence>
<gene>
    <name evidence="6" type="ORF">CHK_2832</name>
</gene>
<dbReference type="SMART" id="SM00829">
    <property type="entry name" value="PKS_ER"/>
    <property type="match status" value="1"/>
</dbReference>
<dbReference type="Gene3D" id="3.90.180.10">
    <property type="entry name" value="Medium-chain alcohol dehydrogenases, catalytic domain"/>
    <property type="match status" value="1"/>
</dbReference>
<dbReference type="STRING" id="270498.CHK_2832"/>
<evidence type="ECO:0000256" key="4">
    <source>
        <dbReference type="RuleBase" id="RU361277"/>
    </source>
</evidence>
<dbReference type="InterPro" id="IPR013154">
    <property type="entry name" value="ADH-like_N"/>
</dbReference>
<proteinExistence type="inferred from homology"/>
<name>A0A0M2NH52_9FIRM</name>
<accession>A0A0M2NH52</accession>
<reference evidence="6 7" key="1">
    <citation type="submission" date="2015-04" db="EMBL/GenBank/DDBJ databases">
        <title>Draft genome sequence of bacteremic isolate Catabacter hongkongensis type strain HKU16T.</title>
        <authorList>
            <person name="Lau S.K."/>
            <person name="Teng J.L."/>
            <person name="Huang Y."/>
            <person name="Curreem S.O."/>
            <person name="Tsui S.K."/>
            <person name="Woo P.C."/>
        </authorList>
    </citation>
    <scope>NUCLEOTIDE SEQUENCE [LARGE SCALE GENOMIC DNA]</scope>
    <source>
        <strain evidence="6 7">HKU16</strain>
    </source>
</reference>
<dbReference type="GO" id="GO:0000721">
    <property type="term" value="F:(R,R)-butanediol dehydrogenase activity"/>
    <property type="evidence" value="ECO:0007669"/>
    <property type="project" value="UniProtKB-EC"/>
</dbReference>
<dbReference type="Pfam" id="PF00107">
    <property type="entry name" value="ADH_zinc_N"/>
    <property type="match status" value="1"/>
</dbReference>
<dbReference type="AlphaFoldDB" id="A0A0M2NH52"/>
<feature type="domain" description="Enoyl reductase (ER)" evidence="5">
    <location>
        <begin position="7"/>
        <end position="336"/>
    </location>
</feature>
<dbReference type="OrthoDB" id="9769198at2"/>
<dbReference type="SUPFAM" id="SSF51735">
    <property type="entry name" value="NAD(P)-binding Rossmann-fold domains"/>
    <property type="match status" value="1"/>
</dbReference>
<evidence type="ECO:0000256" key="1">
    <source>
        <dbReference type="ARBA" id="ARBA00022723"/>
    </source>
</evidence>
<dbReference type="InterPro" id="IPR036291">
    <property type="entry name" value="NAD(P)-bd_dom_sf"/>
</dbReference>
<organism evidence="6 7">
    <name type="scientific">Christensenella hongkongensis</name>
    <dbReference type="NCBI Taxonomy" id="270498"/>
    <lineage>
        <taxon>Bacteria</taxon>
        <taxon>Bacillati</taxon>
        <taxon>Bacillota</taxon>
        <taxon>Clostridia</taxon>
        <taxon>Christensenellales</taxon>
        <taxon>Christensenellaceae</taxon>
        <taxon>Christensenella</taxon>
    </lineage>
</organism>
<dbReference type="InterPro" id="IPR050129">
    <property type="entry name" value="Zn_alcohol_dh"/>
</dbReference>
<dbReference type="EC" id="1.1.1.4" evidence="6"/>
<dbReference type="PROSITE" id="PS00059">
    <property type="entry name" value="ADH_ZINC"/>
    <property type="match status" value="1"/>
</dbReference>
<dbReference type="InterPro" id="IPR013149">
    <property type="entry name" value="ADH-like_C"/>
</dbReference>
<evidence type="ECO:0000256" key="2">
    <source>
        <dbReference type="ARBA" id="ARBA00022833"/>
    </source>
</evidence>
<dbReference type="GO" id="GO:0008270">
    <property type="term" value="F:zinc ion binding"/>
    <property type="evidence" value="ECO:0007669"/>
    <property type="project" value="InterPro"/>
</dbReference>
<dbReference type="EMBL" id="LAYJ01000131">
    <property type="protein sequence ID" value="KKI49610.1"/>
    <property type="molecule type" value="Genomic_DNA"/>
</dbReference>